<dbReference type="GO" id="GO:0043890">
    <property type="term" value="F:N-acetylgalactosamine-6-sulfatase activity"/>
    <property type="evidence" value="ECO:0007669"/>
    <property type="project" value="UniProtKB-EC"/>
</dbReference>
<feature type="domain" description="Sulfatase N-terminal" evidence="8">
    <location>
        <begin position="38"/>
        <end position="340"/>
    </location>
</feature>
<dbReference type="HOGENOM" id="CLU_006332_10_4_0"/>
<organism evidence="9 10">
    <name type="scientific">Rubinisphaera brasiliensis (strain ATCC 49424 / DSM 5305 / JCM 21570 / IAM 15109 / NBRC 103401 / IFAM 1448)</name>
    <name type="common">Planctomyces brasiliensis</name>
    <dbReference type="NCBI Taxonomy" id="756272"/>
    <lineage>
        <taxon>Bacteria</taxon>
        <taxon>Pseudomonadati</taxon>
        <taxon>Planctomycetota</taxon>
        <taxon>Planctomycetia</taxon>
        <taxon>Planctomycetales</taxon>
        <taxon>Planctomycetaceae</taxon>
        <taxon>Rubinisphaera</taxon>
    </lineage>
</organism>
<dbReference type="CDD" id="cd16027">
    <property type="entry name" value="SGSH"/>
    <property type="match status" value="1"/>
</dbReference>
<keyword evidence="6" id="KW-0106">Calcium</keyword>
<keyword evidence="5 9" id="KW-0378">Hydrolase</keyword>
<dbReference type="PANTHER" id="PTHR42693:SF42">
    <property type="entry name" value="ARYLSULFATASE G"/>
    <property type="match status" value="1"/>
</dbReference>
<dbReference type="OrthoDB" id="246867at2"/>
<comment type="similarity">
    <text evidence="2">Belongs to the sulfatase family.</text>
</comment>
<dbReference type="EMBL" id="CP002546">
    <property type="protein sequence ID" value="ADY61495.1"/>
    <property type="molecule type" value="Genomic_DNA"/>
</dbReference>
<evidence type="ECO:0000256" key="6">
    <source>
        <dbReference type="ARBA" id="ARBA00022837"/>
    </source>
</evidence>
<dbReference type="GO" id="GO:0004065">
    <property type="term" value="F:arylsulfatase activity"/>
    <property type="evidence" value="ECO:0007669"/>
    <property type="project" value="TreeGrafter"/>
</dbReference>
<sequence length="456" mass="51295">MRLTLLAGCASLLLLFHTSCGFAAENEDSRSNASDSRPNIVLILSDDQAWTDYGFMGHADIQTPHLDQLAAESLVFEKGYVTCPLCRPSLASMITGKFPFEHGITGNDVDGRNQRAQLDIPLREAFHKHPSFVRSLTEAGYLTHQSGKWWEGSHQDGGFTHGMTHGDPKRGGRHGDVGLKIGRETMQPVKSFIDEAVKEDKPFFVWYAPFLPHTPHNPPARLLKKYQQEGRAEDVARYYATCEWFDETCGDLLNHLDQTGVRENTMVLYICDNGWAATSTNSDDPSQKQWDGYALRSKGSPFENGIRTPIMISWPGKVQPERSADLAQAIDLFPTIAAVTPISAPEDLPGINLLDTAARDERDIVFGVMNSIHNVSLGHTDETLQYLWCVTDEWKLLLRYDGLDTTKYKNVHSWDATPVRLYNVSEDPHETQNLADKHPEIVKKLRDRIEAWHPVK</sequence>
<keyword evidence="4 7" id="KW-0732">Signal</keyword>
<dbReference type="KEGG" id="pbs:Plabr_3918"/>
<evidence type="ECO:0000256" key="7">
    <source>
        <dbReference type="SAM" id="SignalP"/>
    </source>
</evidence>
<dbReference type="Proteomes" id="UP000006860">
    <property type="component" value="Chromosome"/>
</dbReference>
<dbReference type="SUPFAM" id="SSF53649">
    <property type="entry name" value="Alkaline phosphatase-like"/>
    <property type="match status" value="1"/>
</dbReference>
<evidence type="ECO:0000256" key="5">
    <source>
        <dbReference type="ARBA" id="ARBA00022801"/>
    </source>
</evidence>
<keyword evidence="3" id="KW-0479">Metal-binding</keyword>
<comment type="cofactor">
    <cofactor evidence="1">
        <name>Ca(2+)</name>
        <dbReference type="ChEBI" id="CHEBI:29108"/>
    </cofactor>
</comment>
<protein>
    <submittedName>
        <fullName evidence="9">N-acetylgalactosamine-6-sulfatase</fullName>
        <ecNumber evidence="9">3.1.6.4</ecNumber>
    </submittedName>
</protein>
<dbReference type="Gene3D" id="3.40.720.10">
    <property type="entry name" value="Alkaline Phosphatase, subunit A"/>
    <property type="match status" value="1"/>
</dbReference>
<dbReference type="PANTHER" id="PTHR42693">
    <property type="entry name" value="ARYLSULFATASE FAMILY MEMBER"/>
    <property type="match status" value="1"/>
</dbReference>
<evidence type="ECO:0000256" key="4">
    <source>
        <dbReference type="ARBA" id="ARBA00022729"/>
    </source>
</evidence>
<name>F0STM6_RUBBR</name>
<evidence type="ECO:0000313" key="9">
    <source>
        <dbReference type="EMBL" id="ADY61495.1"/>
    </source>
</evidence>
<dbReference type="InterPro" id="IPR017850">
    <property type="entry name" value="Alkaline_phosphatase_core_sf"/>
</dbReference>
<evidence type="ECO:0000256" key="2">
    <source>
        <dbReference type="ARBA" id="ARBA00008779"/>
    </source>
</evidence>
<dbReference type="EC" id="3.1.6.4" evidence="9"/>
<dbReference type="Gene3D" id="3.30.1120.10">
    <property type="match status" value="1"/>
</dbReference>
<dbReference type="AlphaFoldDB" id="F0STM6"/>
<accession>F0STM6</accession>
<dbReference type="Pfam" id="PF00884">
    <property type="entry name" value="Sulfatase"/>
    <property type="match status" value="1"/>
</dbReference>
<dbReference type="GO" id="GO:0046872">
    <property type="term" value="F:metal ion binding"/>
    <property type="evidence" value="ECO:0007669"/>
    <property type="project" value="UniProtKB-KW"/>
</dbReference>
<dbReference type="InterPro" id="IPR000917">
    <property type="entry name" value="Sulfatase_N"/>
</dbReference>
<evidence type="ECO:0000259" key="8">
    <source>
        <dbReference type="Pfam" id="PF00884"/>
    </source>
</evidence>
<feature type="chain" id="PRO_5003257316" evidence="7">
    <location>
        <begin position="24"/>
        <end position="456"/>
    </location>
</feature>
<evidence type="ECO:0000256" key="3">
    <source>
        <dbReference type="ARBA" id="ARBA00022723"/>
    </source>
</evidence>
<feature type="signal peptide" evidence="7">
    <location>
        <begin position="1"/>
        <end position="23"/>
    </location>
</feature>
<evidence type="ECO:0000256" key="1">
    <source>
        <dbReference type="ARBA" id="ARBA00001913"/>
    </source>
</evidence>
<gene>
    <name evidence="9" type="ordered locus">Plabr_3918</name>
</gene>
<dbReference type="RefSeq" id="WP_013630212.1">
    <property type="nucleotide sequence ID" value="NC_015174.1"/>
</dbReference>
<proteinExistence type="inferred from homology"/>
<dbReference type="eggNOG" id="COG3119">
    <property type="taxonomic scope" value="Bacteria"/>
</dbReference>
<dbReference type="InterPro" id="IPR050738">
    <property type="entry name" value="Sulfatase"/>
</dbReference>
<evidence type="ECO:0000313" key="10">
    <source>
        <dbReference type="Proteomes" id="UP000006860"/>
    </source>
</evidence>
<keyword evidence="10" id="KW-1185">Reference proteome</keyword>
<reference evidence="10" key="1">
    <citation type="submission" date="2011-02" db="EMBL/GenBank/DDBJ databases">
        <title>The complete genome of Planctomyces brasiliensis DSM 5305.</title>
        <authorList>
            <person name="Lucas S."/>
            <person name="Copeland A."/>
            <person name="Lapidus A."/>
            <person name="Bruce D."/>
            <person name="Goodwin L."/>
            <person name="Pitluck S."/>
            <person name="Kyrpides N."/>
            <person name="Mavromatis K."/>
            <person name="Pagani I."/>
            <person name="Ivanova N."/>
            <person name="Ovchinnikova G."/>
            <person name="Lu M."/>
            <person name="Detter J.C."/>
            <person name="Han C."/>
            <person name="Land M."/>
            <person name="Hauser L."/>
            <person name="Markowitz V."/>
            <person name="Cheng J.-F."/>
            <person name="Hugenholtz P."/>
            <person name="Woyke T."/>
            <person name="Wu D."/>
            <person name="Tindall B."/>
            <person name="Pomrenke H.G."/>
            <person name="Brambilla E."/>
            <person name="Klenk H.-P."/>
            <person name="Eisen J.A."/>
        </authorList>
    </citation>
    <scope>NUCLEOTIDE SEQUENCE [LARGE SCALE GENOMIC DNA]</scope>
    <source>
        <strain evidence="10">ATCC 49424 / DSM 5305 / JCM 21570 / NBRC 103401 / IFAM 1448</strain>
    </source>
</reference>